<dbReference type="OMA" id="CFEQDTC"/>
<dbReference type="CDD" id="cd18041">
    <property type="entry name" value="DEXXQc_DNA2"/>
    <property type="match status" value="1"/>
</dbReference>
<evidence type="ECO:0000256" key="21">
    <source>
        <dbReference type="ARBA" id="ARBA00032548"/>
    </source>
</evidence>
<evidence type="ECO:0000256" key="9">
    <source>
        <dbReference type="ARBA" id="ARBA00022722"/>
    </source>
</evidence>
<dbReference type="GO" id="GO:0017116">
    <property type="term" value="F:single-stranded DNA helicase activity"/>
    <property type="evidence" value="ECO:0007669"/>
    <property type="project" value="InterPro"/>
</dbReference>
<comment type="subcellular location">
    <subcellularLocation>
        <location evidence="3">Mitochondrion</location>
    </subcellularLocation>
    <subcellularLocation>
        <location evidence="2">Nucleus</location>
    </subcellularLocation>
</comment>
<evidence type="ECO:0000256" key="19">
    <source>
        <dbReference type="ARBA" id="ARBA00023242"/>
    </source>
</evidence>
<dbReference type="GO" id="GO:0006260">
    <property type="term" value="P:DNA replication"/>
    <property type="evidence" value="ECO:0007669"/>
    <property type="project" value="UniProtKB-KW"/>
</dbReference>
<evidence type="ECO:0000259" key="25">
    <source>
        <dbReference type="Pfam" id="PF21123"/>
    </source>
</evidence>
<evidence type="ECO:0000256" key="14">
    <source>
        <dbReference type="ARBA" id="ARBA00022806"/>
    </source>
</evidence>
<dbReference type="AlphaFoldDB" id="A0A087U8L7"/>
<dbReference type="OrthoDB" id="306218at2759"/>
<reference evidence="26 27" key="1">
    <citation type="submission" date="2013-11" db="EMBL/GenBank/DDBJ databases">
        <title>Genome sequencing of Stegodyphus mimosarum.</title>
        <authorList>
            <person name="Bechsgaard J."/>
        </authorList>
    </citation>
    <scope>NUCLEOTIDE SEQUENCE [LARGE SCALE GENOMIC DNA]</scope>
</reference>
<dbReference type="InterPro" id="IPR026851">
    <property type="entry name" value="Dna2/JHS1_DEXXQ-box"/>
</dbReference>
<dbReference type="InterPro" id="IPR048459">
    <property type="entry name" value="DNA2_Rift"/>
</dbReference>
<dbReference type="CDD" id="cd22318">
    <property type="entry name" value="DNA2_N-like"/>
    <property type="match status" value="1"/>
</dbReference>
<dbReference type="InterPro" id="IPR011604">
    <property type="entry name" value="PDDEXK-like_dom_sf"/>
</dbReference>
<dbReference type="Gene3D" id="3.40.50.300">
    <property type="entry name" value="P-loop containing nucleotide triphosphate hydrolases"/>
    <property type="match status" value="1"/>
</dbReference>
<evidence type="ECO:0000313" key="27">
    <source>
        <dbReference type="Proteomes" id="UP000054359"/>
    </source>
</evidence>
<dbReference type="Pfam" id="PF21123">
    <property type="entry name" value="Dna2_Rift"/>
    <property type="match status" value="1"/>
</dbReference>
<dbReference type="InterPro" id="IPR014808">
    <property type="entry name" value="DNA_replication_fac_Dna2_N"/>
</dbReference>
<evidence type="ECO:0000256" key="22">
    <source>
        <dbReference type="ARBA" id="ARBA00047995"/>
    </source>
</evidence>
<comment type="cofactor">
    <cofactor evidence="1">
        <name>[4Fe-4S] cluster</name>
        <dbReference type="ChEBI" id="CHEBI:49883"/>
    </cofactor>
</comment>
<dbReference type="InterPro" id="IPR051827">
    <property type="entry name" value="Cas4_exonuclease"/>
</dbReference>
<dbReference type="Proteomes" id="UP000054359">
    <property type="component" value="Unassembled WGS sequence"/>
</dbReference>
<dbReference type="GO" id="GO:0051539">
    <property type="term" value="F:4 iron, 4 sulfur cluster binding"/>
    <property type="evidence" value="ECO:0007669"/>
    <property type="project" value="UniProtKB-KW"/>
</dbReference>
<dbReference type="GO" id="GO:0046872">
    <property type="term" value="F:metal ion binding"/>
    <property type="evidence" value="ECO:0007669"/>
    <property type="project" value="UniProtKB-KW"/>
</dbReference>
<keyword evidence="27" id="KW-1185">Reference proteome</keyword>
<protein>
    <recommendedName>
        <fullName evidence="6">DNA replication ATP-dependent helicase/nuclease DNA2</fullName>
        <ecNumber evidence="5">3.6.4.12</ecNumber>
    </recommendedName>
    <alternativeName>
        <fullName evidence="21">DNA replication ATP-dependent helicase-like homolog</fullName>
    </alternativeName>
</protein>
<keyword evidence="7" id="KW-0004">4Fe-4S</keyword>
<dbReference type="InterPro" id="IPR041677">
    <property type="entry name" value="DNA2/NAM7_AAA_11"/>
</dbReference>
<keyword evidence="13" id="KW-0378">Hydrolase</keyword>
<dbReference type="EC" id="3.6.4.12" evidence="5"/>
<dbReference type="PANTHER" id="PTHR36531:SF6">
    <property type="entry name" value="DNA REPLICATION ATP-DEPENDENT HELICASE_NUCLEASE DNA2"/>
    <property type="match status" value="1"/>
</dbReference>
<evidence type="ECO:0000256" key="2">
    <source>
        <dbReference type="ARBA" id="ARBA00004123"/>
    </source>
</evidence>
<keyword evidence="16" id="KW-0408">Iron</keyword>
<comment type="catalytic activity">
    <reaction evidence="22">
        <text>ATP + H2O = ADP + phosphate + H(+)</text>
        <dbReference type="Rhea" id="RHEA:13065"/>
        <dbReference type="ChEBI" id="CHEBI:15377"/>
        <dbReference type="ChEBI" id="CHEBI:15378"/>
        <dbReference type="ChEBI" id="CHEBI:30616"/>
        <dbReference type="ChEBI" id="CHEBI:43474"/>
        <dbReference type="ChEBI" id="CHEBI:456216"/>
        <dbReference type="EC" id="3.6.4.12"/>
    </reaction>
</comment>
<keyword evidence="10" id="KW-0479">Metal-binding</keyword>
<evidence type="ECO:0000256" key="12">
    <source>
        <dbReference type="ARBA" id="ARBA00022759"/>
    </source>
</evidence>
<gene>
    <name evidence="26" type="ORF">X975_11546</name>
</gene>
<dbReference type="GO" id="GO:0005524">
    <property type="term" value="F:ATP binding"/>
    <property type="evidence" value="ECO:0007669"/>
    <property type="project" value="UniProtKB-KW"/>
</dbReference>
<dbReference type="InterPro" id="IPR027417">
    <property type="entry name" value="P-loop_NTPase"/>
</dbReference>
<evidence type="ECO:0000256" key="10">
    <source>
        <dbReference type="ARBA" id="ARBA00022723"/>
    </source>
</evidence>
<keyword evidence="18" id="KW-0496">Mitochondrion</keyword>
<keyword evidence="17" id="KW-0411">Iron-sulfur</keyword>
<evidence type="ECO:0000256" key="18">
    <source>
        <dbReference type="ARBA" id="ARBA00023128"/>
    </source>
</evidence>
<dbReference type="STRING" id="407821.A0A087U8L7"/>
<keyword evidence="11" id="KW-0547">Nucleotide-binding</keyword>
<dbReference type="FunFam" id="3.40.50.300:FF:001170">
    <property type="entry name" value="DNA replication helicase Dna2"/>
    <property type="match status" value="1"/>
</dbReference>
<evidence type="ECO:0000256" key="3">
    <source>
        <dbReference type="ARBA" id="ARBA00004173"/>
    </source>
</evidence>
<dbReference type="Pfam" id="PF08696">
    <property type="entry name" value="Dna2"/>
    <property type="match status" value="1"/>
</dbReference>
<evidence type="ECO:0000256" key="15">
    <source>
        <dbReference type="ARBA" id="ARBA00022840"/>
    </source>
</evidence>
<feature type="domain" description="DNA2 rift barrel" evidence="25">
    <location>
        <begin position="474"/>
        <end position="579"/>
    </location>
</feature>
<dbReference type="Gene3D" id="3.90.320.10">
    <property type="match status" value="1"/>
</dbReference>
<keyword evidence="8" id="KW-0235">DNA replication</keyword>
<proteinExistence type="inferred from homology"/>
<dbReference type="GO" id="GO:0005634">
    <property type="term" value="C:nucleus"/>
    <property type="evidence" value="ECO:0007669"/>
    <property type="project" value="UniProtKB-SubCell"/>
</dbReference>
<keyword evidence="14 26" id="KW-0347">Helicase</keyword>
<evidence type="ECO:0000256" key="4">
    <source>
        <dbReference type="ARBA" id="ARBA00007913"/>
    </source>
</evidence>
<evidence type="ECO:0000256" key="17">
    <source>
        <dbReference type="ARBA" id="ARBA00023014"/>
    </source>
</evidence>
<feature type="domain" description="DNA2/NAM7 helicase helicase" evidence="24">
    <location>
        <begin position="729"/>
        <end position="804"/>
    </location>
</feature>
<feature type="non-terminal residue" evidence="26">
    <location>
        <position position="837"/>
    </location>
</feature>
<evidence type="ECO:0000256" key="1">
    <source>
        <dbReference type="ARBA" id="ARBA00001966"/>
    </source>
</evidence>
<feature type="domain" description="DNA replication factor Dna2 N-terminal" evidence="23">
    <location>
        <begin position="100"/>
        <end position="288"/>
    </location>
</feature>
<evidence type="ECO:0000259" key="24">
    <source>
        <dbReference type="Pfam" id="PF13086"/>
    </source>
</evidence>
<dbReference type="EMBL" id="KK118726">
    <property type="protein sequence ID" value="KFM73706.1"/>
    <property type="molecule type" value="Genomic_DNA"/>
</dbReference>
<name>A0A087U8L7_STEMI</name>
<evidence type="ECO:0000256" key="11">
    <source>
        <dbReference type="ARBA" id="ARBA00022741"/>
    </source>
</evidence>
<keyword evidence="15" id="KW-0067">ATP-binding</keyword>
<sequence length="837" mass="95447">MNENKISDFVSGTSLGCDNDFVTKSIDETYNSKEDAGQSFSWFSDISWEGMEDNSAENNIEGCGHSKECNVRYKVKELNRENPNEVKLILNDPDPNVTNLKTCVLRGFWMDTLVNDGDFVNVLEDFKNKQAVIDDNNGFLVVNPDFLVSSTAVVSTLFCMRKAVLNYILPKWSPGNSIMIIGSLVHDIFQQAVNKHVNSAEEIVKIIEKVMKKQENLLSLCCQNLTEEEIKEKVIKFVPHIYDWIIKYCNFSGKSGSESIQVTEIRDIEDNVWCPKFGIKGKIDLTVNAVLRNQSIPKLMPLELKTGRPTFSAEHVGQVNLYSLMLEERTKEVSDGLLLYLRDGVDMKVIQSNHNSRRGLIQLRNELAFYAHKWSACALQENEDIEMCHLPNPINDKRLCEKCPYLLPCTVYQSAFSGVNSFETSHAMKNLVPMFTSHLNNNDLEYFKKWSYLLQLESSNNAEGKAFWDEDAVSREKQGMCLSWVCLARNQSVRQEIEDGFFVHTFCRSSNSPENTGFNIFGLKEGDYVAISNQENPDEVAIAMGYIVKTHEYFVEVAIERDLNTVTRYKDCVFRIDKQISSSSTAYIRNNLVHLMADDNRATKLRKFIIQKQEPQFLSSLPKQVVLIGRPILKSLNKIQQKTVLKALMAEDYFLIKGMPGTGKTTTIVALVRLMVKMGISVLLTSYTHSAIDNILLKLMGHTEFVRIGPKARIHPDIKQYAFENLTRDFSSVEDFTTFMKERMVVATTCLSVNHEIFHIRKFDVCIIDEASQINQIACLGPIFHATKFILVGDDKQLPPLVINDKARLLGMQESLFQRLQNSKNCMELVIQYRMNE</sequence>
<evidence type="ECO:0000256" key="5">
    <source>
        <dbReference type="ARBA" id="ARBA00012551"/>
    </source>
</evidence>
<dbReference type="Pfam" id="PF13086">
    <property type="entry name" value="AAA_11"/>
    <property type="match status" value="1"/>
</dbReference>
<organism evidence="26 27">
    <name type="scientific">Stegodyphus mimosarum</name>
    <name type="common">African social velvet spider</name>
    <dbReference type="NCBI Taxonomy" id="407821"/>
    <lineage>
        <taxon>Eukaryota</taxon>
        <taxon>Metazoa</taxon>
        <taxon>Ecdysozoa</taxon>
        <taxon>Arthropoda</taxon>
        <taxon>Chelicerata</taxon>
        <taxon>Arachnida</taxon>
        <taxon>Araneae</taxon>
        <taxon>Araneomorphae</taxon>
        <taxon>Entelegynae</taxon>
        <taxon>Eresoidea</taxon>
        <taxon>Eresidae</taxon>
        <taxon>Stegodyphus</taxon>
    </lineage>
</organism>
<keyword evidence="12" id="KW-0255">Endonuclease</keyword>
<accession>A0A087U8L7</accession>
<evidence type="ECO:0000259" key="23">
    <source>
        <dbReference type="Pfam" id="PF08696"/>
    </source>
</evidence>
<keyword evidence="20" id="KW-0511">Multifunctional enzyme</keyword>
<dbReference type="SUPFAM" id="SSF52540">
    <property type="entry name" value="P-loop containing nucleoside triphosphate hydrolases"/>
    <property type="match status" value="1"/>
</dbReference>
<dbReference type="GO" id="GO:0004519">
    <property type="term" value="F:endonuclease activity"/>
    <property type="evidence" value="ECO:0007669"/>
    <property type="project" value="UniProtKB-KW"/>
</dbReference>
<dbReference type="GO" id="GO:0016887">
    <property type="term" value="F:ATP hydrolysis activity"/>
    <property type="evidence" value="ECO:0007669"/>
    <property type="project" value="RHEA"/>
</dbReference>
<keyword evidence="19" id="KW-0539">Nucleus</keyword>
<dbReference type="PANTHER" id="PTHR36531">
    <property type="entry name" value="CRISPR-ASSOCIATED EXONUCLEASE CAS4"/>
    <property type="match status" value="1"/>
</dbReference>
<evidence type="ECO:0000256" key="20">
    <source>
        <dbReference type="ARBA" id="ARBA00023268"/>
    </source>
</evidence>
<evidence type="ECO:0000256" key="7">
    <source>
        <dbReference type="ARBA" id="ARBA00022485"/>
    </source>
</evidence>
<evidence type="ECO:0000256" key="13">
    <source>
        <dbReference type="ARBA" id="ARBA00022801"/>
    </source>
</evidence>
<comment type="similarity">
    <text evidence="4">Belongs to the DNA2/NAM7 helicase family.</text>
</comment>
<evidence type="ECO:0000256" key="8">
    <source>
        <dbReference type="ARBA" id="ARBA00022705"/>
    </source>
</evidence>
<evidence type="ECO:0000256" key="16">
    <source>
        <dbReference type="ARBA" id="ARBA00023004"/>
    </source>
</evidence>
<dbReference type="GO" id="GO:0005739">
    <property type="term" value="C:mitochondrion"/>
    <property type="evidence" value="ECO:0007669"/>
    <property type="project" value="UniProtKB-SubCell"/>
</dbReference>
<keyword evidence="9" id="KW-0540">Nuclease</keyword>
<evidence type="ECO:0000313" key="26">
    <source>
        <dbReference type="EMBL" id="KFM73706.1"/>
    </source>
</evidence>
<evidence type="ECO:0000256" key="6">
    <source>
        <dbReference type="ARBA" id="ARBA00021516"/>
    </source>
</evidence>